<accession>A0A2P7YP15</accession>
<dbReference type="GO" id="GO:0005789">
    <property type="term" value="C:endoplasmic reticulum membrane"/>
    <property type="evidence" value="ECO:0007669"/>
    <property type="project" value="UniProtKB-SubCell"/>
</dbReference>
<keyword evidence="14" id="KW-0256">Endoplasmic reticulum</keyword>
<dbReference type="GO" id="GO:0030497">
    <property type="term" value="P:fatty acid elongation"/>
    <property type="evidence" value="ECO:0007669"/>
    <property type="project" value="TreeGrafter"/>
</dbReference>
<evidence type="ECO:0000256" key="1">
    <source>
        <dbReference type="ARBA" id="ARBA00004141"/>
    </source>
</evidence>
<evidence type="ECO:0000256" key="8">
    <source>
        <dbReference type="ARBA" id="ARBA00022989"/>
    </source>
</evidence>
<comment type="caution">
    <text evidence="14">Lacks conserved residue(s) required for the propagation of feature annotation.</text>
</comment>
<dbReference type="Pfam" id="PF04387">
    <property type="entry name" value="PTPLA"/>
    <property type="match status" value="1"/>
</dbReference>
<feature type="transmembrane region" description="Helical" evidence="14">
    <location>
        <begin position="168"/>
        <end position="192"/>
    </location>
</feature>
<dbReference type="EMBL" id="PYFQ01000008">
    <property type="protein sequence ID" value="PSK37699.1"/>
    <property type="molecule type" value="Genomic_DNA"/>
</dbReference>
<evidence type="ECO:0000256" key="12">
    <source>
        <dbReference type="ARBA" id="ARBA00023239"/>
    </source>
</evidence>
<dbReference type="GO" id="GO:0030148">
    <property type="term" value="P:sphingolipid biosynthetic process"/>
    <property type="evidence" value="ECO:0007669"/>
    <property type="project" value="TreeGrafter"/>
</dbReference>
<organism evidence="15 16">
    <name type="scientific">Candidozyma pseudohaemuli</name>
    <dbReference type="NCBI Taxonomy" id="418784"/>
    <lineage>
        <taxon>Eukaryota</taxon>
        <taxon>Fungi</taxon>
        <taxon>Dikarya</taxon>
        <taxon>Ascomycota</taxon>
        <taxon>Saccharomycotina</taxon>
        <taxon>Pichiomycetes</taxon>
        <taxon>Metschnikowiaceae</taxon>
        <taxon>Candidozyma</taxon>
    </lineage>
</organism>
<evidence type="ECO:0000256" key="13">
    <source>
        <dbReference type="ARBA" id="ARBA00036671"/>
    </source>
</evidence>
<evidence type="ECO:0000256" key="2">
    <source>
        <dbReference type="ARBA" id="ARBA00005194"/>
    </source>
</evidence>
<evidence type="ECO:0000256" key="10">
    <source>
        <dbReference type="ARBA" id="ARBA00023136"/>
    </source>
</evidence>
<evidence type="ECO:0000313" key="15">
    <source>
        <dbReference type="EMBL" id="PSK37699.1"/>
    </source>
</evidence>
<evidence type="ECO:0000256" key="9">
    <source>
        <dbReference type="ARBA" id="ARBA00023098"/>
    </source>
</evidence>
<dbReference type="PANTHER" id="PTHR11035:SF3">
    <property type="entry name" value="VERY-LONG-CHAIN (3R)-3-HYDROXYACYL-COA DEHYDRATASE"/>
    <property type="match status" value="1"/>
</dbReference>
<dbReference type="GeneID" id="36566796"/>
<keyword evidence="10 14" id="KW-0472">Membrane</keyword>
<dbReference type="OrthoDB" id="46988at2759"/>
<evidence type="ECO:0000256" key="5">
    <source>
        <dbReference type="ARBA" id="ARBA00022516"/>
    </source>
</evidence>
<dbReference type="PANTHER" id="PTHR11035">
    <property type="entry name" value="VERY-LONG-CHAIN (3R)-3-HYDROXYACYL-COA DEHYDRATASE"/>
    <property type="match status" value="1"/>
</dbReference>
<dbReference type="EC" id="4.2.1.134" evidence="4 14"/>
<evidence type="ECO:0000256" key="4">
    <source>
        <dbReference type="ARBA" id="ARBA00013122"/>
    </source>
</evidence>
<protein>
    <recommendedName>
        <fullName evidence="4 14">Very-long-chain (3R)-3-hydroxyacyl-CoA dehydratase</fullName>
        <ecNumber evidence="4 14">4.2.1.134</ecNumber>
    </recommendedName>
</protein>
<comment type="pathway">
    <text evidence="2 14">Lipid metabolism; fatty acid biosynthesis.</text>
</comment>
<comment type="subcellular location">
    <subcellularLocation>
        <location evidence="14">Endoplasmic reticulum membrane</location>
        <topology evidence="14">Multi-pass membrane protein</topology>
    </subcellularLocation>
    <subcellularLocation>
        <location evidence="1">Membrane</location>
        <topology evidence="1">Multi-pass membrane protein</topology>
    </subcellularLocation>
</comment>
<keyword evidence="9 14" id="KW-0443">Lipid metabolism</keyword>
<name>A0A2P7YP15_9ASCO</name>
<keyword evidence="7 14" id="KW-0276">Fatty acid metabolism</keyword>
<reference evidence="15 16" key="1">
    <citation type="submission" date="2018-03" db="EMBL/GenBank/DDBJ databases">
        <title>Candida pseudohaemulonii genome assembly and annotation.</title>
        <authorList>
            <person name="Munoz J.F."/>
            <person name="Gade L.G."/>
            <person name="Chow N.A."/>
            <person name="Litvintseva A.P."/>
            <person name="Loparev V.N."/>
            <person name="Cuomo C.A."/>
        </authorList>
    </citation>
    <scope>NUCLEOTIDE SEQUENCE [LARGE SCALE GENOMIC DNA]</scope>
    <source>
        <strain evidence="15 16">B12108</strain>
    </source>
</reference>
<sequence>MLKLYLSAYNATSAIAWAAILGQTFLDVLPGGFYETHAYTDYPHKLLVQVQVVNAVFEITHALTGLVPSPLSSLLLQFFARLIITVGISWYVPESAGNFSLPGYVALSVAWSVTEVIRYSFYFAKQQGKVPETLQWLRYLAFIVLYPLGVISEPWVVHLTLDYVLGFYYWFLALGMFLYIPGFVKLYTYMLVQRRKNLGVKKTE</sequence>
<evidence type="ECO:0000256" key="11">
    <source>
        <dbReference type="ARBA" id="ARBA00023160"/>
    </source>
</evidence>
<comment type="caution">
    <text evidence="15">The sequence shown here is derived from an EMBL/GenBank/DDBJ whole genome shotgun (WGS) entry which is preliminary data.</text>
</comment>
<gene>
    <name evidence="15" type="ORF">C7M61_003407</name>
</gene>
<evidence type="ECO:0000313" key="16">
    <source>
        <dbReference type="Proteomes" id="UP000241107"/>
    </source>
</evidence>
<feature type="transmembrane region" description="Helical" evidence="14">
    <location>
        <begin position="104"/>
        <end position="124"/>
    </location>
</feature>
<dbReference type="UniPathway" id="UPA00094"/>
<keyword evidence="8 14" id="KW-1133">Transmembrane helix</keyword>
<dbReference type="GO" id="GO:0102158">
    <property type="term" value="F:very-long-chain (3R)-3-hydroxyacyl-CoA dehydratase activity"/>
    <property type="evidence" value="ECO:0007669"/>
    <property type="project" value="UniProtKB-EC"/>
</dbReference>
<evidence type="ECO:0000256" key="7">
    <source>
        <dbReference type="ARBA" id="ARBA00022832"/>
    </source>
</evidence>
<evidence type="ECO:0000256" key="14">
    <source>
        <dbReference type="RuleBase" id="RU363109"/>
    </source>
</evidence>
<feature type="transmembrane region" description="Helical" evidence="14">
    <location>
        <begin position="136"/>
        <end position="156"/>
    </location>
</feature>
<dbReference type="STRING" id="418784.A0A2P7YP15"/>
<feature type="transmembrane region" description="Helical" evidence="14">
    <location>
        <begin position="7"/>
        <end position="26"/>
    </location>
</feature>
<evidence type="ECO:0000256" key="3">
    <source>
        <dbReference type="ARBA" id="ARBA00007811"/>
    </source>
</evidence>
<keyword evidence="6 14" id="KW-0812">Transmembrane</keyword>
<keyword evidence="5 14" id="KW-0444">Lipid biosynthesis</keyword>
<comment type="function">
    <text evidence="14">Catalyzes the third of the four reactions of the long-chain fatty acids elongation cycle. This endoplasmic reticulum-bound enzymatic process, allows the addition of two carbons to the chain of long- and very long-chain fatty acids/VLCFAs per cycle. This enzyme catalyzes the dehydration of the 3-hydroxyacyl-CoA intermediate into trans-2,3-enoyl-CoA, within each cycle of fatty acid elongation. Thereby, it participates to the production of VLCFAs of different chain lengths that are involved in multiple biological processes as precursors of membrane lipids and lipid mediators.</text>
</comment>
<keyword evidence="12 14" id="KW-0456">Lyase</keyword>
<dbReference type="AlphaFoldDB" id="A0A2P7YP15"/>
<comment type="catalytic activity">
    <reaction evidence="13 14">
        <text>a very-long-chain (3R)-3-hydroxyacyl-CoA = a very-long-chain (2E)-enoyl-CoA + H2O</text>
        <dbReference type="Rhea" id="RHEA:45812"/>
        <dbReference type="ChEBI" id="CHEBI:15377"/>
        <dbReference type="ChEBI" id="CHEBI:83728"/>
        <dbReference type="ChEBI" id="CHEBI:85440"/>
        <dbReference type="EC" id="4.2.1.134"/>
    </reaction>
</comment>
<dbReference type="Proteomes" id="UP000241107">
    <property type="component" value="Unassembled WGS sequence"/>
</dbReference>
<dbReference type="GO" id="GO:0042761">
    <property type="term" value="P:very long-chain fatty acid biosynthetic process"/>
    <property type="evidence" value="ECO:0007669"/>
    <property type="project" value="TreeGrafter"/>
</dbReference>
<keyword evidence="11 14" id="KW-0275">Fatty acid biosynthesis</keyword>
<dbReference type="InterPro" id="IPR007482">
    <property type="entry name" value="Tyr_Pase-like_PTPLA"/>
</dbReference>
<keyword evidence="16" id="KW-1185">Reference proteome</keyword>
<comment type="similarity">
    <text evidence="3 14">Belongs to the very long-chain fatty acids dehydratase HACD family.</text>
</comment>
<dbReference type="RefSeq" id="XP_024713234.1">
    <property type="nucleotide sequence ID" value="XM_024858747.1"/>
</dbReference>
<proteinExistence type="inferred from homology"/>
<dbReference type="VEuPathDB" id="FungiDB:C7M61_003407"/>
<evidence type="ECO:0000256" key="6">
    <source>
        <dbReference type="ARBA" id="ARBA00022692"/>
    </source>
</evidence>